<feature type="region of interest" description="Disordered" evidence="4">
    <location>
        <begin position="337"/>
        <end position="490"/>
    </location>
</feature>
<evidence type="ECO:0000256" key="3">
    <source>
        <dbReference type="ARBA" id="ARBA00038654"/>
    </source>
</evidence>
<evidence type="ECO:0000256" key="2">
    <source>
        <dbReference type="ARBA" id="ARBA00037550"/>
    </source>
</evidence>
<dbReference type="PANTHER" id="PTHR45849">
    <property type="entry name" value="FACT COMPLEX SUBUNIT SSRP1"/>
    <property type="match status" value="1"/>
</dbReference>
<dbReference type="Gene3D" id="2.30.29.120">
    <property type="match status" value="1"/>
</dbReference>
<feature type="compositionally biased region" description="Acidic residues" evidence="4">
    <location>
        <begin position="417"/>
        <end position="460"/>
    </location>
</feature>
<comment type="function">
    <text evidence="2">Histones H3 and H4 chaperone involved in the nucleosome formation and heterochromatin silencing. Required for the deposition of H3K56ac-carrying H3-H4 complex onto newly-replicated DNA. Plays a role in the transcriptional regulation of the cell-cycle dependent histone genes by creating a repressive structure at the core histone gene promoter.</text>
</comment>
<proteinExistence type="inferred from homology"/>
<dbReference type="PANTHER" id="PTHR45849:SF3">
    <property type="entry name" value="HISTONE CHAPERONE RTT106"/>
    <property type="match status" value="1"/>
</dbReference>
<dbReference type="Gene3D" id="2.30.29.30">
    <property type="entry name" value="Pleckstrin-homology domain (PH domain)/Phosphotyrosine-binding domain (PTB)"/>
    <property type="match status" value="1"/>
</dbReference>
<dbReference type="SMART" id="SM01287">
    <property type="entry name" value="Rtt106"/>
    <property type="match status" value="1"/>
</dbReference>
<organism evidence="6 7">
    <name type="scientific">Trichoderma cornu-damae</name>
    <dbReference type="NCBI Taxonomy" id="654480"/>
    <lineage>
        <taxon>Eukaryota</taxon>
        <taxon>Fungi</taxon>
        <taxon>Dikarya</taxon>
        <taxon>Ascomycota</taxon>
        <taxon>Pezizomycotina</taxon>
        <taxon>Sordariomycetes</taxon>
        <taxon>Hypocreomycetidae</taxon>
        <taxon>Hypocreales</taxon>
        <taxon>Hypocreaceae</taxon>
        <taxon>Trichoderma</taxon>
    </lineage>
</organism>
<comment type="similarity">
    <text evidence="1">Belongs to the RTT106 family.</text>
</comment>
<feature type="compositionally biased region" description="Acidic residues" evidence="4">
    <location>
        <begin position="390"/>
        <end position="409"/>
    </location>
</feature>
<feature type="domain" description="Histone chaperone RTT106/FACT complex subunit SPT16-like middle" evidence="5">
    <location>
        <begin position="243"/>
        <end position="337"/>
    </location>
</feature>
<feature type="compositionally biased region" description="Basic and acidic residues" evidence="4">
    <location>
        <begin position="371"/>
        <end position="384"/>
    </location>
</feature>
<sequence>MAQSLNSQRIDAVFQSRPDIIAKISQAADSPGRMALFNEIVDYVYERLQENLEPAQKRRKVGTETNGSPGGGQAALSDAADEAVLLEIKEISVSMPQRKKLEICFTANHLYARAPGTTAPLPGISYAWRDIEYAFYLPVPDKAQVQHNYVIFPKGTCLPAKNGSPASVEPLVFTVPITAPKQGTIGGTESAAAAAVSDTHKSLFHWALGRRLKAAGSAVKIVSADPNKFCSMVRQPHRPNETAVHVSGFRGSKDGHLFFLDNGIFWGFKKPLVFIPTNRIAAISYTSILQITFNMVVEIFTEEDGKTEELEFGMLDQRDYGGIDEYVKMNRLQDRSMAEQRKAKLQLAENKGPKKKDGEAEDGGDAGAPDGKGDGMTELERAQLEAEQQLQDEEDEDEEDYDPGSEGESEGSGFSSEDGEDEDGDDDDDEGDDEGDEDLEGEEEEGGEGEEEGAQEEAEEEVKPAAAPAKPAKPTRSAKPAKPVKNETASVPVRTGWAAFASRPLGDVKMADGDDEKFDVVG</sequence>
<name>A0A9P8TSX1_9HYPO</name>
<evidence type="ECO:0000256" key="4">
    <source>
        <dbReference type="SAM" id="MobiDB-lite"/>
    </source>
</evidence>
<dbReference type="OrthoDB" id="75754at2759"/>
<dbReference type="GO" id="GO:0042393">
    <property type="term" value="F:histone binding"/>
    <property type="evidence" value="ECO:0007669"/>
    <property type="project" value="TreeGrafter"/>
</dbReference>
<feature type="compositionally biased region" description="Low complexity" evidence="4">
    <location>
        <begin position="464"/>
        <end position="483"/>
    </location>
</feature>
<dbReference type="SUPFAM" id="SSF50729">
    <property type="entry name" value="PH domain-like"/>
    <property type="match status" value="1"/>
</dbReference>
<gene>
    <name evidence="6" type="ORF">Trco_007215</name>
</gene>
<dbReference type="Proteomes" id="UP000827724">
    <property type="component" value="Unassembled WGS sequence"/>
</dbReference>
<dbReference type="GO" id="GO:0031491">
    <property type="term" value="F:nucleosome binding"/>
    <property type="evidence" value="ECO:0007669"/>
    <property type="project" value="TreeGrafter"/>
</dbReference>
<dbReference type="InterPro" id="IPR013719">
    <property type="entry name" value="RTT106/SPT16-like_middle_dom"/>
</dbReference>
<evidence type="ECO:0000313" key="6">
    <source>
        <dbReference type="EMBL" id="KAH6603769.1"/>
    </source>
</evidence>
<evidence type="ECO:0000313" key="7">
    <source>
        <dbReference type="Proteomes" id="UP000827724"/>
    </source>
</evidence>
<comment type="subunit">
    <text evidence="3">Interacts with histones H3 and H4.</text>
</comment>
<reference evidence="6" key="1">
    <citation type="submission" date="2021-08" db="EMBL/GenBank/DDBJ databases">
        <title>Chromosome-Level Trichoderma cornu-damae using Hi-C Data.</title>
        <authorList>
            <person name="Kim C.S."/>
        </authorList>
    </citation>
    <scope>NUCLEOTIDE SEQUENCE</scope>
    <source>
        <strain evidence="6">KA19-0412C</strain>
    </source>
</reference>
<evidence type="ECO:0000259" key="5">
    <source>
        <dbReference type="SMART" id="SM01287"/>
    </source>
</evidence>
<dbReference type="InterPro" id="IPR011993">
    <property type="entry name" value="PH-like_dom_sf"/>
</dbReference>
<accession>A0A9P8TSX1</accession>
<keyword evidence="7" id="KW-1185">Reference proteome</keyword>
<dbReference type="AlphaFoldDB" id="A0A9P8TSX1"/>
<dbReference type="Pfam" id="PF08512">
    <property type="entry name" value="Rttp106-like_middle"/>
    <property type="match status" value="1"/>
</dbReference>
<evidence type="ECO:0000256" key="1">
    <source>
        <dbReference type="ARBA" id="ARBA00006159"/>
    </source>
</evidence>
<protein>
    <recommendedName>
        <fullName evidence="5">Histone chaperone RTT106/FACT complex subunit SPT16-like middle domain-containing protein</fullName>
    </recommendedName>
</protein>
<dbReference type="InterPro" id="IPR050454">
    <property type="entry name" value="RTT106/SSRP1_HistChap/FACT"/>
</dbReference>
<comment type="caution">
    <text evidence="6">The sequence shown here is derived from an EMBL/GenBank/DDBJ whole genome shotgun (WGS) entry which is preliminary data.</text>
</comment>
<dbReference type="EMBL" id="JAIWOZ010000006">
    <property type="protein sequence ID" value="KAH6603769.1"/>
    <property type="molecule type" value="Genomic_DNA"/>
</dbReference>
<feature type="region of interest" description="Disordered" evidence="4">
    <location>
        <begin position="55"/>
        <end position="75"/>
    </location>
</feature>